<feature type="non-terminal residue" evidence="14">
    <location>
        <position position="259"/>
    </location>
</feature>
<keyword evidence="4" id="KW-0645">Protease</keyword>
<name>A0A430QP71_SCHBO</name>
<feature type="active site" evidence="12">
    <location>
        <position position="107"/>
    </location>
</feature>
<dbReference type="STRING" id="6184.A0A430QP71"/>
<keyword evidence="6 12" id="KW-0378">Hydrolase</keyword>
<evidence type="ECO:0000256" key="8">
    <source>
        <dbReference type="ARBA" id="ARBA00023015"/>
    </source>
</evidence>
<dbReference type="PROSITE" id="PS50957">
    <property type="entry name" value="JOSEPHIN"/>
    <property type="match status" value="1"/>
</dbReference>
<evidence type="ECO:0000256" key="2">
    <source>
        <dbReference type="ARBA" id="ARBA00004123"/>
    </source>
</evidence>
<dbReference type="GO" id="GO:0006508">
    <property type="term" value="P:proteolysis"/>
    <property type="evidence" value="ECO:0007669"/>
    <property type="project" value="UniProtKB-KW"/>
</dbReference>
<keyword evidence="8" id="KW-0805">Transcription regulation</keyword>
<evidence type="ECO:0000256" key="6">
    <source>
        <dbReference type="ARBA" id="ARBA00022801"/>
    </source>
</evidence>
<accession>A0A430QP71</accession>
<dbReference type="PROSITE" id="PS50330">
    <property type="entry name" value="UIM"/>
    <property type="match status" value="1"/>
</dbReference>
<evidence type="ECO:0000256" key="9">
    <source>
        <dbReference type="ARBA" id="ARBA00023163"/>
    </source>
</evidence>
<organism evidence="14 15">
    <name type="scientific">Schistosoma bovis</name>
    <name type="common">Blood fluke</name>
    <dbReference type="NCBI Taxonomy" id="6184"/>
    <lineage>
        <taxon>Eukaryota</taxon>
        <taxon>Metazoa</taxon>
        <taxon>Spiralia</taxon>
        <taxon>Lophotrochozoa</taxon>
        <taxon>Platyhelminthes</taxon>
        <taxon>Trematoda</taxon>
        <taxon>Digenea</taxon>
        <taxon>Strigeidida</taxon>
        <taxon>Schistosomatoidea</taxon>
        <taxon>Schistosomatidae</taxon>
        <taxon>Schistosoma</taxon>
    </lineage>
</organism>
<evidence type="ECO:0000256" key="3">
    <source>
        <dbReference type="ARBA" id="ARBA00012759"/>
    </source>
</evidence>
<gene>
    <name evidence="14" type="ORF">DC041_0003224</name>
</gene>
<dbReference type="InterPro" id="IPR006155">
    <property type="entry name" value="Josephin"/>
</dbReference>
<keyword evidence="15" id="KW-1185">Reference proteome</keyword>
<dbReference type="EMBL" id="QMKO01001500">
    <property type="protein sequence ID" value="RTG89489.1"/>
    <property type="molecule type" value="Genomic_DNA"/>
</dbReference>
<evidence type="ECO:0000259" key="13">
    <source>
        <dbReference type="PROSITE" id="PS50957"/>
    </source>
</evidence>
<evidence type="ECO:0000256" key="12">
    <source>
        <dbReference type="PROSITE-ProRule" id="PRU00331"/>
    </source>
</evidence>
<dbReference type="Proteomes" id="UP000290809">
    <property type="component" value="Unassembled WGS sequence"/>
</dbReference>
<feature type="active site" description="Proton acceptor" evidence="11">
    <location>
        <position position="107"/>
    </location>
</feature>
<reference evidence="14 15" key="1">
    <citation type="journal article" date="2019" name="PLoS Pathog.">
        <title>Genome sequence of the bovine parasite Schistosoma bovis Tanzania.</title>
        <authorList>
            <person name="Oey H."/>
            <person name="Zakrzewski M."/>
            <person name="Gobert G."/>
            <person name="Gravermann K."/>
            <person name="Stoye J."/>
            <person name="Jones M."/>
            <person name="Mcmanus D."/>
            <person name="Krause L."/>
        </authorList>
    </citation>
    <scope>NUCLEOTIDE SEQUENCE [LARGE SCALE GENOMIC DNA]</scope>
    <source>
        <strain evidence="14 15">TAN1997</strain>
    </source>
</reference>
<dbReference type="InterPro" id="IPR033865">
    <property type="entry name" value="Ataxin-3"/>
</dbReference>
<dbReference type="PANTHER" id="PTHR14159:SF0">
    <property type="entry name" value="ATAXIN-3-RELATED"/>
    <property type="match status" value="1"/>
</dbReference>
<comment type="caution">
    <text evidence="14">The sequence shown here is derived from an EMBL/GenBank/DDBJ whole genome shotgun (WGS) entry which is preliminary data.</text>
</comment>
<dbReference type="PRINTS" id="PR01233">
    <property type="entry name" value="JOSEPHIN"/>
</dbReference>
<dbReference type="AlphaFoldDB" id="A0A430QP71"/>
<evidence type="ECO:0000313" key="14">
    <source>
        <dbReference type="EMBL" id="RTG89489.1"/>
    </source>
</evidence>
<keyword evidence="5" id="KW-0833">Ubl conjugation pathway</keyword>
<feature type="domain" description="Josephin" evidence="13">
    <location>
        <begin position="1"/>
        <end position="168"/>
    </location>
</feature>
<protein>
    <recommendedName>
        <fullName evidence="3">ubiquitinyl hydrolase 1</fullName>
        <ecNumber evidence="3">3.4.19.12</ecNumber>
    </recommendedName>
</protein>
<dbReference type="GO" id="GO:0005634">
    <property type="term" value="C:nucleus"/>
    <property type="evidence" value="ECO:0007669"/>
    <property type="project" value="UniProtKB-SubCell"/>
</dbReference>
<evidence type="ECO:0000313" key="15">
    <source>
        <dbReference type="Proteomes" id="UP000290809"/>
    </source>
</evidence>
<feature type="active site" description="Nucleophile" evidence="11">
    <location>
        <position position="14"/>
    </location>
</feature>
<evidence type="ECO:0000256" key="10">
    <source>
        <dbReference type="ARBA" id="ARBA00023242"/>
    </source>
</evidence>
<evidence type="ECO:0000256" key="11">
    <source>
        <dbReference type="PIRSR" id="PIRSR633865-1"/>
    </source>
</evidence>
<dbReference type="GO" id="GO:0004843">
    <property type="term" value="F:cysteine-type deubiquitinase activity"/>
    <property type="evidence" value="ECO:0007669"/>
    <property type="project" value="UniProtKB-EC"/>
</dbReference>
<evidence type="ECO:0000256" key="5">
    <source>
        <dbReference type="ARBA" id="ARBA00022786"/>
    </source>
</evidence>
<dbReference type="PANTHER" id="PTHR14159">
    <property type="entry name" value="ATAXIN-3-RELATED"/>
    <property type="match status" value="1"/>
</dbReference>
<proteinExistence type="predicted"/>
<dbReference type="EC" id="3.4.19.12" evidence="3"/>
<keyword evidence="10" id="KW-0539">Nucleus</keyword>
<sequence>MDLIFHEKQDGSLCAQHCLNALLQGPYFTAVDLANIAKQLDDEEVSQLGSSRAIGENLLYLYSQVISQALQIWSLELVPFLRQCPEAERARENPASQNAFICHYRHHWFTIRKIGKQWFNLNSILSAPKLISETYLAIYLAQLKEEGNSIFIITGTLPRCEADEILSICPVVEDDLTRSSTTSTSQPDKSAEVDVALAVSNADIDDDDQTLQRILQSSENDDEELQLALRVSANEYEDTSDKELREAIALSLNTRKYFA</sequence>
<comment type="subcellular location">
    <subcellularLocation>
        <location evidence="2">Nucleus</location>
    </subcellularLocation>
</comment>
<comment type="catalytic activity">
    <reaction evidence="1">
        <text>Thiol-dependent hydrolysis of ester, thioester, amide, peptide and isopeptide bonds formed by the C-terminal Gly of ubiquitin (a 76-residue protein attached to proteins as an intracellular targeting signal).</text>
        <dbReference type="EC" id="3.4.19.12"/>
    </reaction>
</comment>
<evidence type="ECO:0000256" key="1">
    <source>
        <dbReference type="ARBA" id="ARBA00000707"/>
    </source>
</evidence>
<dbReference type="Pfam" id="PF02099">
    <property type="entry name" value="Josephin"/>
    <property type="match status" value="1"/>
</dbReference>
<dbReference type="InterPro" id="IPR003903">
    <property type="entry name" value="UIM_dom"/>
</dbReference>
<dbReference type="SMART" id="SM01246">
    <property type="entry name" value="Josephin"/>
    <property type="match status" value="1"/>
</dbReference>
<dbReference type="Gene3D" id="1.10.287.10">
    <property type="entry name" value="S15/NS1, RNA-binding"/>
    <property type="match status" value="1"/>
</dbReference>
<feature type="active site" evidence="12">
    <location>
        <position position="14"/>
    </location>
</feature>
<feature type="active site" evidence="11 12">
    <location>
        <position position="122"/>
    </location>
</feature>
<evidence type="ECO:0000256" key="4">
    <source>
        <dbReference type="ARBA" id="ARBA00022670"/>
    </source>
</evidence>
<evidence type="ECO:0000256" key="7">
    <source>
        <dbReference type="ARBA" id="ARBA00022807"/>
    </source>
</evidence>
<dbReference type="Gene3D" id="3.90.70.40">
    <property type="match status" value="1"/>
</dbReference>
<dbReference type="GO" id="GO:0016579">
    <property type="term" value="P:protein deubiquitination"/>
    <property type="evidence" value="ECO:0007669"/>
    <property type="project" value="InterPro"/>
</dbReference>
<keyword evidence="7" id="KW-0788">Thiol protease</keyword>
<keyword evidence="9" id="KW-0804">Transcription</keyword>